<feature type="domain" description="Glucose-methanol-choline oxidoreductase N-terminal" evidence="4">
    <location>
        <begin position="266"/>
        <end position="280"/>
    </location>
</feature>
<dbReference type="Pfam" id="PF00732">
    <property type="entry name" value="GMC_oxred_N"/>
    <property type="match status" value="1"/>
</dbReference>
<accession>A0A6A5YW18</accession>
<dbReference type="GO" id="GO:0016614">
    <property type="term" value="F:oxidoreductase activity, acting on CH-OH group of donors"/>
    <property type="evidence" value="ECO:0007669"/>
    <property type="project" value="InterPro"/>
</dbReference>
<dbReference type="InterPro" id="IPR036188">
    <property type="entry name" value="FAD/NAD-bd_sf"/>
</dbReference>
<feature type="active site" description="Proton donor" evidence="2">
    <location>
        <position position="503"/>
    </location>
</feature>
<dbReference type="Pfam" id="PF05199">
    <property type="entry name" value="GMC_oxred_C"/>
    <property type="match status" value="1"/>
</dbReference>
<evidence type="ECO:0000256" key="3">
    <source>
        <dbReference type="PIRSR" id="PIRSR000137-2"/>
    </source>
</evidence>
<dbReference type="PIRSF" id="PIRSF000137">
    <property type="entry name" value="Alcohol_oxidase"/>
    <property type="match status" value="1"/>
</dbReference>
<feature type="active site" description="Proton acceptor" evidence="2">
    <location>
        <position position="541"/>
    </location>
</feature>
<dbReference type="OrthoDB" id="269227at2759"/>
<reference evidence="5" key="1">
    <citation type="journal article" date="2020" name="Stud. Mycol.">
        <title>101 Dothideomycetes genomes: a test case for predicting lifestyles and emergence of pathogens.</title>
        <authorList>
            <person name="Haridas S."/>
            <person name="Albert R."/>
            <person name="Binder M."/>
            <person name="Bloem J."/>
            <person name="Labutti K."/>
            <person name="Salamov A."/>
            <person name="Andreopoulos B."/>
            <person name="Baker S."/>
            <person name="Barry K."/>
            <person name="Bills G."/>
            <person name="Bluhm B."/>
            <person name="Cannon C."/>
            <person name="Castanera R."/>
            <person name="Culley D."/>
            <person name="Daum C."/>
            <person name="Ezra D."/>
            <person name="Gonzalez J."/>
            <person name="Henrissat B."/>
            <person name="Kuo A."/>
            <person name="Liang C."/>
            <person name="Lipzen A."/>
            <person name="Lutzoni F."/>
            <person name="Magnuson J."/>
            <person name="Mondo S."/>
            <person name="Nolan M."/>
            <person name="Ohm R."/>
            <person name="Pangilinan J."/>
            <person name="Park H.-J."/>
            <person name="Ramirez L."/>
            <person name="Alfaro M."/>
            <person name="Sun H."/>
            <person name="Tritt A."/>
            <person name="Yoshinaga Y."/>
            <person name="Zwiers L.-H."/>
            <person name="Turgeon B."/>
            <person name="Goodwin S."/>
            <person name="Spatafora J."/>
            <person name="Crous P."/>
            <person name="Grigoriev I."/>
        </authorList>
    </citation>
    <scope>NUCLEOTIDE SEQUENCE</scope>
    <source>
        <strain evidence="5">CBS 627.86</strain>
    </source>
</reference>
<dbReference type="InterPro" id="IPR000172">
    <property type="entry name" value="GMC_OxRdtase_N"/>
</dbReference>
<evidence type="ECO:0000256" key="1">
    <source>
        <dbReference type="ARBA" id="ARBA00010790"/>
    </source>
</evidence>
<dbReference type="SUPFAM" id="SSF54373">
    <property type="entry name" value="FAD-linked reductases, C-terminal domain"/>
    <property type="match status" value="1"/>
</dbReference>
<dbReference type="EMBL" id="ML977335">
    <property type="protein sequence ID" value="KAF2111322.1"/>
    <property type="molecule type" value="Genomic_DNA"/>
</dbReference>
<evidence type="ECO:0000313" key="5">
    <source>
        <dbReference type="EMBL" id="KAF2111322.1"/>
    </source>
</evidence>
<keyword evidence="3" id="KW-0274">FAD</keyword>
<dbReference type="SUPFAM" id="SSF51905">
    <property type="entry name" value="FAD/NAD(P)-binding domain"/>
    <property type="match status" value="1"/>
</dbReference>
<dbReference type="PANTHER" id="PTHR11552:SF123">
    <property type="entry name" value="GMC OXIDOREDUCTASE (AFU_ORTHOLOGUE AFUA_2G01770)-RELATED"/>
    <property type="match status" value="1"/>
</dbReference>
<protein>
    <submittedName>
        <fullName evidence="5">Putative glucose dehydrogenase</fullName>
    </submittedName>
</protein>
<feature type="binding site" evidence="3">
    <location>
        <position position="227"/>
    </location>
    <ligand>
        <name>FAD</name>
        <dbReference type="ChEBI" id="CHEBI:57692"/>
    </ligand>
</feature>
<dbReference type="Gene3D" id="3.30.560.10">
    <property type="entry name" value="Glucose Oxidase, domain 3"/>
    <property type="match status" value="1"/>
</dbReference>
<keyword evidence="3" id="KW-0285">Flavoprotein</keyword>
<dbReference type="PROSITE" id="PS00624">
    <property type="entry name" value="GMC_OXRED_2"/>
    <property type="match status" value="1"/>
</dbReference>
<dbReference type="InterPro" id="IPR007867">
    <property type="entry name" value="GMC_OxRtase_C"/>
</dbReference>
<keyword evidence="6" id="KW-1185">Reference proteome</keyword>
<proteinExistence type="inferred from homology"/>
<comment type="similarity">
    <text evidence="1">Belongs to the GMC oxidoreductase family.</text>
</comment>
<organism evidence="5 6">
    <name type="scientific">Lophiotrema nucula</name>
    <dbReference type="NCBI Taxonomy" id="690887"/>
    <lineage>
        <taxon>Eukaryota</taxon>
        <taxon>Fungi</taxon>
        <taxon>Dikarya</taxon>
        <taxon>Ascomycota</taxon>
        <taxon>Pezizomycotina</taxon>
        <taxon>Dothideomycetes</taxon>
        <taxon>Pleosporomycetidae</taxon>
        <taxon>Pleosporales</taxon>
        <taxon>Lophiotremataceae</taxon>
        <taxon>Lophiotrema</taxon>
    </lineage>
</organism>
<evidence type="ECO:0000259" key="4">
    <source>
        <dbReference type="PROSITE" id="PS00624"/>
    </source>
</evidence>
<dbReference type="InterPro" id="IPR012132">
    <property type="entry name" value="GMC_OxRdtase"/>
</dbReference>
<comment type="cofactor">
    <cofactor evidence="3">
        <name>FAD</name>
        <dbReference type="ChEBI" id="CHEBI:57692"/>
    </cofactor>
</comment>
<gene>
    <name evidence="5" type="ORF">BDV96DRAFT_500113</name>
</gene>
<dbReference type="PANTHER" id="PTHR11552">
    <property type="entry name" value="GLUCOSE-METHANOL-CHOLINE GMC OXIDOREDUCTASE"/>
    <property type="match status" value="1"/>
</dbReference>
<dbReference type="Gene3D" id="3.50.50.60">
    <property type="entry name" value="FAD/NAD(P)-binding domain"/>
    <property type="match status" value="1"/>
</dbReference>
<sequence length="564" mass="61492">MSNPTEETYDIIIVGGGTAGSVLASRLSKSKSLSILLIEAGPDSSLHPHTSIPHESAFLFNSDLDQKLLTLPQIHLDNKVRSAGAVRGLGGGTVINNGGWTRGDKLDYDIWASLVNTPEAEKWSYQGLLPYFRRTETHWNRDADPDQHGFKGPIYNASVSASGRKYPLRETVRDAWESLGAQWKSDGNDGSPQGIVELVENWREGKRQIASVAYGLEGVEVLKETIVSRVLLQETETGKKKAAGVETADGKKHLLHPEGEVIVSAGAYRTPQVLLLSGIGPAYELEKHGIKQVVDSPYVGKDLHDHMIAYRYWKLRDPERGLAFGSPLFNDPAYIKGGPLDWLVTLPVPIGPLKSALAKDDADTANEELDDHPLVRGPRSHLELGVLYGAVGSQQIGLDIPLDGSAIMSFMIPFLPTSRGSVTLQSAKAEDAPVIDPNYYATEADRYVAREGWRTQTKLMTDTERMRNVVSEEIVPRGYEVEGVEIEEDIDKRIRIGGVTSYHPAGTASMGKVVDGNLKVRGVEGLRVVDASVIPVPLASHYQVAVYAIAEQAADIILKDRGLS</sequence>
<evidence type="ECO:0000313" key="6">
    <source>
        <dbReference type="Proteomes" id="UP000799770"/>
    </source>
</evidence>
<dbReference type="GO" id="GO:0050660">
    <property type="term" value="F:flavin adenine dinucleotide binding"/>
    <property type="evidence" value="ECO:0007669"/>
    <property type="project" value="InterPro"/>
</dbReference>
<evidence type="ECO:0000256" key="2">
    <source>
        <dbReference type="PIRSR" id="PIRSR000137-1"/>
    </source>
</evidence>
<name>A0A6A5YW18_9PLEO</name>
<dbReference type="AlphaFoldDB" id="A0A6A5YW18"/>
<dbReference type="Proteomes" id="UP000799770">
    <property type="component" value="Unassembled WGS sequence"/>
</dbReference>